<feature type="non-terminal residue" evidence="1">
    <location>
        <position position="1"/>
    </location>
</feature>
<name>A0A382HPJ6_9ZZZZ</name>
<protein>
    <submittedName>
        <fullName evidence="1">Uncharacterized protein</fullName>
    </submittedName>
</protein>
<dbReference type="AlphaFoldDB" id="A0A382HPJ6"/>
<gene>
    <name evidence="1" type="ORF">METZ01_LOCUS241427</name>
</gene>
<feature type="non-terminal residue" evidence="1">
    <location>
        <position position="29"/>
    </location>
</feature>
<dbReference type="EMBL" id="UINC01062196">
    <property type="protein sequence ID" value="SVB88573.1"/>
    <property type="molecule type" value="Genomic_DNA"/>
</dbReference>
<sequence>VVSGERRPTLPCLVVCPPGLEAVVADELA</sequence>
<organism evidence="1">
    <name type="scientific">marine metagenome</name>
    <dbReference type="NCBI Taxonomy" id="408172"/>
    <lineage>
        <taxon>unclassified sequences</taxon>
        <taxon>metagenomes</taxon>
        <taxon>ecological metagenomes</taxon>
    </lineage>
</organism>
<proteinExistence type="predicted"/>
<evidence type="ECO:0000313" key="1">
    <source>
        <dbReference type="EMBL" id="SVB88573.1"/>
    </source>
</evidence>
<accession>A0A382HPJ6</accession>
<reference evidence="1" key="1">
    <citation type="submission" date="2018-05" db="EMBL/GenBank/DDBJ databases">
        <authorList>
            <person name="Lanie J.A."/>
            <person name="Ng W.-L."/>
            <person name="Kazmierczak K.M."/>
            <person name="Andrzejewski T.M."/>
            <person name="Davidsen T.M."/>
            <person name="Wayne K.J."/>
            <person name="Tettelin H."/>
            <person name="Glass J.I."/>
            <person name="Rusch D."/>
            <person name="Podicherti R."/>
            <person name="Tsui H.-C.T."/>
            <person name="Winkler M.E."/>
        </authorList>
    </citation>
    <scope>NUCLEOTIDE SEQUENCE</scope>
</reference>